<dbReference type="Gene3D" id="3.90.550.10">
    <property type="entry name" value="Spore Coat Polysaccharide Biosynthesis Protein SpsA, Chain A"/>
    <property type="match status" value="1"/>
</dbReference>
<evidence type="ECO:0000256" key="7">
    <source>
        <dbReference type="ARBA" id="ARBA00022723"/>
    </source>
</evidence>
<evidence type="ECO:0000256" key="4">
    <source>
        <dbReference type="ARBA" id="ARBA00022490"/>
    </source>
</evidence>
<organism evidence="20 21">
    <name type="scientific">Bordetella hinzii OH87 BAL007II</name>
    <dbReference type="NCBI Taxonomy" id="1331262"/>
    <lineage>
        <taxon>Bacteria</taxon>
        <taxon>Pseudomonadati</taxon>
        <taxon>Pseudomonadota</taxon>
        <taxon>Betaproteobacteria</taxon>
        <taxon>Burkholderiales</taxon>
        <taxon>Alcaligenaceae</taxon>
        <taxon>Bordetella</taxon>
    </lineage>
</organism>
<comment type="catalytic activity">
    <reaction evidence="16 18">
        <text>N-acetyl-alpha-D-glucosamine 1-phosphate + UTP + H(+) = UDP-N-acetyl-alpha-D-glucosamine + diphosphate</text>
        <dbReference type="Rhea" id="RHEA:13509"/>
        <dbReference type="ChEBI" id="CHEBI:15378"/>
        <dbReference type="ChEBI" id="CHEBI:33019"/>
        <dbReference type="ChEBI" id="CHEBI:46398"/>
        <dbReference type="ChEBI" id="CHEBI:57705"/>
        <dbReference type="ChEBI" id="CHEBI:57776"/>
        <dbReference type="EC" id="2.7.7.23"/>
    </reaction>
</comment>
<keyword evidence="21" id="KW-1185">Reference proteome</keyword>
<evidence type="ECO:0000256" key="2">
    <source>
        <dbReference type="ARBA" id="ARBA00007707"/>
    </source>
</evidence>
<comment type="caution">
    <text evidence="20">The sequence shown here is derived from an EMBL/GenBank/DDBJ whole genome shotgun (WGS) entry which is preliminary data.</text>
</comment>
<evidence type="ECO:0000256" key="17">
    <source>
        <dbReference type="ARBA" id="ARBA00049628"/>
    </source>
</evidence>
<dbReference type="Gene3D" id="2.160.10.10">
    <property type="entry name" value="Hexapeptide repeat proteins"/>
    <property type="match status" value="1"/>
</dbReference>
<dbReference type="PANTHER" id="PTHR43584">
    <property type="entry name" value="NUCLEOTIDYL TRANSFERASE"/>
    <property type="match status" value="1"/>
</dbReference>
<feature type="binding site" evidence="18">
    <location>
        <position position="237"/>
    </location>
    <ligand>
        <name>UDP-N-acetyl-alpha-D-glucosamine</name>
        <dbReference type="ChEBI" id="CHEBI:57705"/>
    </ligand>
</feature>
<dbReference type="InterPro" id="IPR005882">
    <property type="entry name" value="Bifunctional_GlmU"/>
</dbReference>
<feature type="region of interest" description="Pyrophosphorylase" evidence="18">
    <location>
        <begin position="1"/>
        <end position="239"/>
    </location>
</feature>
<evidence type="ECO:0000256" key="9">
    <source>
        <dbReference type="ARBA" id="ARBA00022842"/>
    </source>
</evidence>
<feature type="binding site" evidence="18">
    <location>
        <position position="237"/>
    </location>
    <ligand>
        <name>Mg(2+)</name>
        <dbReference type="ChEBI" id="CHEBI:18420"/>
    </ligand>
</feature>
<evidence type="ECO:0000259" key="19">
    <source>
        <dbReference type="Pfam" id="PF12804"/>
    </source>
</evidence>
<comment type="pathway">
    <text evidence="18">Nucleotide-sugar biosynthesis; UDP-N-acetyl-alpha-D-glucosamine biosynthesis; N-acetyl-alpha-D-glucosamine 1-phosphate from alpha-D-glucosamine 6-phosphate (route II): step 2/2.</text>
</comment>
<sequence>MSFSRVMSSMLNVVILAAGLGKRMQSDLPKVLHTLAGRSMLGHVLDSARQLDPARIIVVVGHGAERVEAAYAGEPGLSFALQRPQHGTGHAVQQAVPQLAGGDGAEDATLVLYGDVPLVQPETLRRLMQARGQGVAVLTEVLADATGYGRIVRDAQGQIVRIVEHKDANEQERAIQEINTGILVAPTAKLKDWLTRIDNNNAQGEYYLTDIIGLAVADGVPVHAAHPGAGWETLGVNSRVQQAELERRWQQELARRQLEAGVTLADPARFDQRGTLVCGRDVYIDVGCVFEGKVTLGDGVRVGPHCVLRDVEIGAGTHIEAFSHLQQAKVGEEGRVGPYARLRPGADLGRQAHVGNFVEIKNAVLGEGSKANHLAYIGDADIGARVNVGAGTITCNYDGVNKHRTIIEDDVFIGSDTQLVAPVRVGRGATLGAGTTLTRDAPADALTLSRARQTTVAGWKRPVKKS</sequence>
<comment type="similarity">
    <text evidence="2 18">In the C-terminal section; belongs to the transferase hexapeptide repeat family.</text>
</comment>
<dbReference type="PROSITE" id="PS00101">
    <property type="entry name" value="HEXAPEP_TRANSFERASES"/>
    <property type="match status" value="1"/>
</dbReference>
<feature type="binding site" evidence="18">
    <location>
        <position position="376"/>
    </location>
    <ligand>
        <name>UDP-N-acetyl-alpha-D-glucosamine</name>
        <dbReference type="ChEBI" id="CHEBI:57705"/>
    </ligand>
</feature>
<dbReference type="InterPro" id="IPR011004">
    <property type="entry name" value="Trimer_LpxA-like_sf"/>
</dbReference>
<keyword evidence="7 18" id="KW-0479">Metal-binding</keyword>
<dbReference type="InterPro" id="IPR050065">
    <property type="entry name" value="GlmU-like"/>
</dbReference>
<dbReference type="CDD" id="cd03353">
    <property type="entry name" value="LbH_GlmU_C"/>
    <property type="match status" value="1"/>
</dbReference>
<dbReference type="Pfam" id="PF00132">
    <property type="entry name" value="Hexapep"/>
    <property type="match status" value="2"/>
</dbReference>
<dbReference type="InterPro" id="IPR025877">
    <property type="entry name" value="MobA-like_NTP_Trfase"/>
</dbReference>
<feature type="active site" description="Proton acceptor" evidence="18">
    <location>
        <position position="373"/>
    </location>
</feature>
<feature type="binding site" evidence="18">
    <location>
        <begin position="16"/>
        <end position="19"/>
    </location>
    <ligand>
        <name>UDP-N-acetyl-alpha-D-glucosamine</name>
        <dbReference type="ChEBI" id="CHEBI:57705"/>
    </ligand>
</feature>
<evidence type="ECO:0000256" key="10">
    <source>
        <dbReference type="ARBA" id="ARBA00022960"/>
    </source>
</evidence>
<feature type="region of interest" description="Linker" evidence="18">
    <location>
        <begin position="240"/>
        <end position="260"/>
    </location>
</feature>
<keyword evidence="13 18" id="KW-0012">Acyltransferase</keyword>
<feature type="binding site" evidence="18">
    <location>
        <position position="30"/>
    </location>
    <ligand>
        <name>UDP-N-acetyl-alpha-D-glucosamine</name>
        <dbReference type="ChEBI" id="CHEBI:57705"/>
    </ligand>
</feature>
<dbReference type="EC" id="2.7.7.23" evidence="18"/>
<dbReference type="InterPro" id="IPR038009">
    <property type="entry name" value="GlmU_C_LbH"/>
</dbReference>
<dbReference type="SUPFAM" id="SSF51161">
    <property type="entry name" value="Trimeric LpxA-like enzymes"/>
    <property type="match status" value="1"/>
</dbReference>
<feature type="binding site" evidence="18">
    <location>
        <position position="387"/>
    </location>
    <ligand>
        <name>UDP-N-acetyl-alpha-D-glucosamine</name>
        <dbReference type="ChEBI" id="CHEBI:57705"/>
    </ligand>
</feature>
<keyword evidence="8 18" id="KW-0677">Repeat</keyword>
<dbReference type="SUPFAM" id="SSF53448">
    <property type="entry name" value="Nucleotide-diphospho-sugar transferases"/>
    <property type="match status" value="1"/>
</dbReference>
<feature type="region of interest" description="N-acetyltransferase" evidence="18">
    <location>
        <begin position="261"/>
        <end position="466"/>
    </location>
</feature>
<comment type="cofactor">
    <cofactor evidence="18">
        <name>Mg(2+)</name>
        <dbReference type="ChEBI" id="CHEBI:18420"/>
    </cofactor>
    <text evidence="18">Binds 1 Mg(2+) ion per subunit.</text>
</comment>
<name>A0ABR4R0A3_9BORD</name>
<dbReference type="PANTHER" id="PTHR43584:SF3">
    <property type="entry name" value="BIFUNCTIONAL PROTEIN GLMU"/>
    <property type="match status" value="1"/>
</dbReference>
<feature type="binding site" evidence="18">
    <location>
        <position position="390"/>
    </location>
    <ligand>
        <name>acetyl-CoA</name>
        <dbReference type="ChEBI" id="CHEBI:57288"/>
    </ligand>
</feature>
<dbReference type="GO" id="GO:0019134">
    <property type="term" value="F:glucosamine-1-phosphate N-acetyltransferase activity"/>
    <property type="evidence" value="ECO:0007669"/>
    <property type="project" value="UniProtKB-EC"/>
</dbReference>
<comment type="catalytic activity">
    <reaction evidence="15 18">
        <text>alpha-D-glucosamine 1-phosphate + acetyl-CoA = N-acetyl-alpha-D-glucosamine 1-phosphate + CoA + H(+)</text>
        <dbReference type="Rhea" id="RHEA:13725"/>
        <dbReference type="ChEBI" id="CHEBI:15378"/>
        <dbReference type="ChEBI" id="CHEBI:57287"/>
        <dbReference type="ChEBI" id="CHEBI:57288"/>
        <dbReference type="ChEBI" id="CHEBI:57776"/>
        <dbReference type="ChEBI" id="CHEBI:58516"/>
        <dbReference type="EC" id="2.3.1.157"/>
    </reaction>
</comment>
<feature type="binding site" evidence="18">
    <location>
        <position position="179"/>
    </location>
    <ligand>
        <name>UDP-N-acetyl-alpha-D-glucosamine</name>
        <dbReference type="ChEBI" id="CHEBI:57705"/>
    </ligand>
</feature>
<reference evidence="20 21" key="1">
    <citation type="submission" date="2014-03" db="EMBL/GenBank/DDBJ databases">
        <title>Genome sequence of Bordetella hinzii.</title>
        <authorList>
            <person name="Register K."/>
            <person name="Harvill E."/>
            <person name="Goodfield L.L."/>
            <person name="Ivanov Y.V."/>
            <person name="Meyer J.A."/>
            <person name="Muse S.J."/>
            <person name="Jacobs N."/>
            <person name="Bendor L."/>
            <person name="Smallridge W.E."/>
            <person name="Brinkac L.M."/>
            <person name="Sanka R."/>
            <person name="Kim M."/>
            <person name="Losada L."/>
        </authorList>
    </citation>
    <scope>NUCLEOTIDE SEQUENCE [LARGE SCALE GENOMIC DNA]</scope>
    <source>
        <strain evidence="20 21">OH87 BAL007II</strain>
    </source>
</reference>
<dbReference type="InterPro" id="IPR001451">
    <property type="entry name" value="Hexapep"/>
</dbReference>
<feature type="binding site" evidence="18">
    <location>
        <begin position="113"/>
        <end position="115"/>
    </location>
    <ligand>
        <name>UDP-N-acetyl-alpha-D-glucosamine</name>
        <dbReference type="ChEBI" id="CHEBI:57705"/>
    </ligand>
</feature>
<evidence type="ECO:0000256" key="6">
    <source>
        <dbReference type="ARBA" id="ARBA00022695"/>
    </source>
</evidence>
<comment type="subunit">
    <text evidence="18">Homotrimer.</text>
</comment>
<feature type="binding site" evidence="18">
    <location>
        <position position="361"/>
    </location>
    <ligand>
        <name>UDP-N-acetyl-alpha-D-glucosamine</name>
        <dbReference type="ChEBI" id="CHEBI:57705"/>
    </ligand>
</feature>
<accession>A0ABR4R0A3</accession>
<evidence type="ECO:0000256" key="16">
    <source>
        <dbReference type="ARBA" id="ARBA00048493"/>
    </source>
</evidence>
<dbReference type="Proteomes" id="UP000025748">
    <property type="component" value="Unassembled WGS sequence"/>
</dbReference>
<evidence type="ECO:0000256" key="11">
    <source>
        <dbReference type="ARBA" id="ARBA00022984"/>
    </source>
</evidence>
<comment type="similarity">
    <text evidence="3 18">In the N-terminal section; belongs to the N-acetylglucosamine-1-phosphate uridyltransferase family.</text>
</comment>
<dbReference type="InterPro" id="IPR029044">
    <property type="entry name" value="Nucleotide-diphossugar_trans"/>
</dbReference>
<feature type="binding site" evidence="18">
    <location>
        <begin position="87"/>
        <end position="88"/>
    </location>
    <ligand>
        <name>UDP-N-acetyl-alpha-D-glucosamine</name>
        <dbReference type="ChEBI" id="CHEBI:57705"/>
    </ligand>
</feature>
<feature type="binding site" evidence="18">
    <location>
        <position position="164"/>
    </location>
    <ligand>
        <name>UDP-N-acetyl-alpha-D-glucosamine</name>
        <dbReference type="ChEBI" id="CHEBI:57705"/>
    </ligand>
</feature>
<evidence type="ECO:0000256" key="8">
    <source>
        <dbReference type="ARBA" id="ARBA00022737"/>
    </source>
</evidence>
<dbReference type="EMBL" id="JHEM01000016">
    <property type="protein sequence ID" value="KCB24019.1"/>
    <property type="molecule type" value="Genomic_DNA"/>
</dbReference>
<protein>
    <recommendedName>
        <fullName evidence="18">Bifunctional protein GlmU</fullName>
    </recommendedName>
    <domain>
        <recommendedName>
            <fullName evidence="18">UDP-N-acetylglucosamine pyrophosphorylase</fullName>
            <ecNumber evidence="18">2.7.7.23</ecNumber>
        </recommendedName>
        <alternativeName>
            <fullName evidence="18">N-acetylglucosamine-1-phosphate uridyltransferase</fullName>
        </alternativeName>
    </domain>
    <domain>
        <recommendedName>
            <fullName evidence="18">Glucosamine-1-phosphate N-acetyltransferase</fullName>
            <ecNumber evidence="18">2.3.1.157</ecNumber>
        </recommendedName>
    </domain>
</protein>
<feature type="binding site" evidence="18">
    <location>
        <position position="149"/>
    </location>
    <ligand>
        <name>UDP-N-acetyl-alpha-D-glucosamine</name>
        <dbReference type="ChEBI" id="CHEBI:57705"/>
    </ligand>
</feature>
<comment type="pathway">
    <text evidence="18">Nucleotide-sugar biosynthesis; UDP-N-acetyl-alpha-D-glucosamine biosynthesis; UDP-N-acetyl-alpha-D-glucosamine from N-acetyl-alpha-D-glucosamine 1-phosphate: step 1/1.</text>
</comment>
<comment type="function">
    <text evidence="17 18">Catalyzes the last two sequential reactions in the de novo biosynthetic pathway for UDP-N-acetylglucosamine (UDP-GlcNAc). The C-terminal domain catalyzes the transfer of acetyl group from acetyl coenzyme A to glucosamine-1-phosphate (GlcN-1-P) to produce N-acetylglucosamine-1-phosphate (GlcNAc-1-P), which is converted into UDP-GlcNAc by the transfer of uridine 5-monophosphate (from uridine 5-triphosphate), a reaction catalyzed by the N-terminal domain.</text>
</comment>
<evidence type="ECO:0000313" key="20">
    <source>
        <dbReference type="EMBL" id="KCB24019.1"/>
    </source>
</evidence>
<dbReference type="EC" id="2.3.1.157" evidence="18"/>
<feature type="binding site" evidence="18">
    <location>
        <position position="433"/>
    </location>
    <ligand>
        <name>acetyl-CoA</name>
        <dbReference type="ChEBI" id="CHEBI:57288"/>
    </ligand>
</feature>
<evidence type="ECO:0000256" key="3">
    <source>
        <dbReference type="ARBA" id="ARBA00007947"/>
    </source>
</evidence>
<comment type="pathway">
    <text evidence="18">Bacterial outer membrane biogenesis; LPS lipid A biosynthesis.</text>
</comment>
<evidence type="ECO:0000313" key="21">
    <source>
        <dbReference type="Proteomes" id="UP000025748"/>
    </source>
</evidence>
<evidence type="ECO:0000256" key="15">
    <source>
        <dbReference type="ARBA" id="ARBA00048247"/>
    </source>
</evidence>
<keyword evidence="12 18" id="KW-0511">Multifunctional enzyme</keyword>
<feature type="binding site" evidence="18">
    <location>
        <position position="82"/>
    </location>
    <ligand>
        <name>UDP-N-acetyl-alpha-D-glucosamine</name>
        <dbReference type="ChEBI" id="CHEBI:57705"/>
    </ligand>
</feature>
<dbReference type="NCBIfam" id="TIGR01173">
    <property type="entry name" value="glmU"/>
    <property type="match status" value="1"/>
</dbReference>
<feature type="binding site" evidence="18">
    <location>
        <position position="343"/>
    </location>
    <ligand>
        <name>UDP-N-acetyl-alpha-D-glucosamine</name>
        <dbReference type="ChEBI" id="CHEBI:57705"/>
    </ligand>
</feature>
<evidence type="ECO:0000256" key="1">
    <source>
        <dbReference type="ARBA" id="ARBA00004496"/>
    </source>
</evidence>
<keyword evidence="10 18" id="KW-0133">Cell shape</keyword>
<evidence type="ECO:0000256" key="12">
    <source>
        <dbReference type="ARBA" id="ARBA00023268"/>
    </source>
</evidence>
<proteinExistence type="inferred from homology"/>
<dbReference type="HAMAP" id="MF_01631">
    <property type="entry name" value="GlmU"/>
    <property type="match status" value="1"/>
</dbReference>
<comment type="subcellular location">
    <subcellularLocation>
        <location evidence="1 18">Cytoplasm</location>
    </subcellularLocation>
</comment>
<dbReference type="GO" id="GO:0003977">
    <property type="term" value="F:UDP-N-acetylglucosamine diphosphorylase activity"/>
    <property type="evidence" value="ECO:0007669"/>
    <property type="project" value="UniProtKB-EC"/>
</dbReference>
<feature type="binding site" evidence="18">
    <location>
        <position position="115"/>
    </location>
    <ligand>
        <name>Mg(2+)</name>
        <dbReference type="ChEBI" id="CHEBI:18420"/>
    </ligand>
</feature>
<evidence type="ECO:0000256" key="13">
    <source>
        <dbReference type="ARBA" id="ARBA00023315"/>
    </source>
</evidence>
<dbReference type="CDD" id="cd02540">
    <property type="entry name" value="GT2_GlmU_N_bac"/>
    <property type="match status" value="1"/>
</dbReference>
<feature type="binding site" evidence="18">
    <location>
        <begin position="396"/>
        <end position="397"/>
    </location>
    <ligand>
        <name>acetyl-CoA</name>
        <dbReference type="ChEBI" id="CHEBI:57288"/>
    </ligand>
</feature>
<dbReference type="NCBIfam" id="NF010933">
    <property type="entry name" value="PRK14353.1"/>
    <property type="match status" value="1"/>
</dbReference>
<keyword evidence="9 18" id="KW-0460">Magnesium</keyword>
<feature type="binding site" evidence="18">
    <location>
        <position position="450"/>
    </location>
    <ligand>
        <name>acetyl-CoA</name>
        <dbReference type="ChEBI" id="CHEBI:57288"/>
    </ligand>
</feature>
<evidence type="ECO:0000256" key="5">
    <source>
        <dbReference type="ARBA" id="ARBA00022679"/>
    </source>
</evidence>
<keyword evidence="11 18" id="KW-0573">Peptidoglycan synthesis</keyword>
<keyword evidence="6 18" id="KW-0548">Nucleotidyltransferase</keyword>
<evidence type="ECO:0000256" key="14">
    <source>
        <dbReference type="ARBA" id="ARBA00023316"/>
    </source>
</evidence>
<keyword evidence="5 18" id="KW-0808">Transferase</keyword>
<dbReference type="InterPro" id="IPR018357">
    <property type="entry name" value="Hexapep_transf_CS"/>
</dbReference>
<evidence type="ECO:0000256" key="18">
    <source>
        <dbReference type="HAMAP-Rule" id="MF_01631"/>
    </source>
</evidence>
<keyword evidence="14 18" id="KW-0961">Cell wall biogenesis/degradation</keyword>
<keyword evidence="4 18" id="KW-0963">Cytoplasm</keyword>
<gene>
    <name evidence="18 20" type="primary">glmU</name>
    <name evidence="20" type="ORF">L544_4471</name>
</gene>
<feature type="domain" description="MobA-like NTP transferase" evidence="19">
    <location>
        <begin position="13"/>
        <end position="138"/>
    </location>
</feature>
<feature type="binding site" evidence="18">
    <location>
        <position position="415"/>
    </location>
    <ligand>
        <name>acetyl-CoA</name>
        <dbReference type="ChEBI" id="CHEBI:57288"/>
    </ligand>
</feature>
<dbReference type="Pfam" id="PF12804">
    <property type="entry name" value="NTP_transf_3"/>
    <property type="match status" value="1"/>
</dbReference>